<comment type="caution">
    <text evidence="7">The sequence shown here is derived from an EMBL/GenBank/DDBJ whole genome shotgun (WGS) entry which is preliminary data.</text>
</comment>
<proteinExistence type="predicted"/>
<dbReference type="AlphaFoldDB" id="A0A849BS05"/>
<name>A0A849BS05_9ACTN</name>
<sequence length="384" mass="39026">MTAVRRLGAALAPPAVAVLIALAITALLLTVLGVDALTALRALVDFGGSAQGQANQLRTLLTGAVPLFLAGVAVSVAFRMNLFNIGVEGQYRVAAVCAAYVGGELALPMPLHVLVIVLVAMLAGAAYAAVPAVLKVTRGVNEVITTIMLNSIAVGLAAYLVAGPFRDSTAGEGGNPTTRPLGESARLPGFQDSFLLLGLQPPTRPVTGFIVVAVVVGVVVALLVSRTRFGFELRASGANPTAAVASGIPAKAMVLRAMLLSGALAGLVGLPELLSEDYSYGTSFTSGLGFTGIAVALLGRNSVPGIAVAALLFSFLDRAGPSLETQGIPPSVSTIIQGTVVLTVVVVNEVAARLLARREDRRVRGRTEPAAVPAAAAQQGEGRA</sequence>
<keyword evidence="3 6" id="KW-0812">Transmembrane</keyword>
<dbReference type="GO" id="GO:0022857">
    <property type="term" value="F:transmembrane transporter activity"/>
    <property type="evidence" value="ECO:0007669"/>
    <property type="project" value="InterPro"/>
</dbReference>
<keyword evidence="8" id="KW-1185">Reference proteome</keyword>
<gene>
    <name evidence="7" type="ORF">HLB09_04235</name>
</gene>
<keyword evidence="5 6" id="KW-0472">Membrane</keyword>
<dbReference type="GO" id="GO:0005886">
    <property type="term" value="C:plasma membrane"/>
    <property type="evidence" value="ECO:0007669"/>
    <property type="project" value="UniProtKB-SubCell"/>
</dbReference>
<dbReference type="RefSeq" id="WP_171202156.1">
    <property type="nucleotide sequence ID" value="NZ_BAAANP010000024.1"/>
</dbReference>
<feature type="transmembrane region" description="Helical" evidence="6">
    <location>
        <begin position="57"/>
        <end position="78"/>
    </location>
</feature>
<comment type="subcellular location">
    <subcellularLocation>
        <location evidence="1">Cell membrane</location>
        <topology evidence="1">Multi-pass membrane protein</topology>
    </subcellularLocation>
</comment>
<keyword evidence="4 6" id="KW-1133">Transmembrane helix</keyword>
<accession>A0A849BS05</accession>
<evidence type="ECO:0000256" key="3">
    <source>
        <dbReference type="ARBA" id="ARBA00022692"/>
    </source>
</evidence>
<reference evidence="7 8" key="1">
    <citation type="submission" date="2020-05" db="EMBL/GenBank/DDBJ databases">
        <title>MicrobeNet Type strains.</title>
        <authorList>
            <person name="Nicholson A.C."/>
        </authorList>
    </citation>
    <scope>NUCLEOTIDE SEQUENCE [LARGE SCALE GENOMIC DNA]</scope>
    <source>
        <strain evidence="7 8">JCM 14547</strain>
    </source>
</reference>
<dbReference type="Proteomes" id="UP000555552">
    <property type="component" value="Unassembled WGS sequence"/>
</dbReference>
<dbReference type="EMBL" id="JABEMA010000032">
    <property type="protein sequence ID" value="NNH22306.1"/>
    <property type="molecule type" value="Genomic_DNA"/>
</dbReference>
<feature type="transmembrane region" description="Helical" evidence="6">
    <location>
        <begin position="113"/>
        <end position="134"/>
    </location>
</feature>
<dbReference type="Pfam" id="PF02653">
    <property type="entry name" value="BPD_transp_2"/>
    <property type="match status" value="1"/>
</dbReference>
<evidence type="ECO:0000313" key="7">
    <source>
        <dbReference type="EMBL" id="NNH22306.1"/>
    </source>
</evidence>
<feature type="transmembrane region" description="Helical" evidence="6">
    <location>
        <begin position="335"/>
        <end position="356"/>
    </location>
</feature>
<evidence type="ECO:0000256" key="6">
    <source>
        <dbReference type="SAM" id="Phobius"/>
    </source>
</evidence>
<dbReference type="InterPro" id="IPR001851">
    <property type="entry name" value="ABC_transp_permease"/>
</dbReference>
<keyword evidence="2" id="KW-1003">Cell membrane</keyword>
<feature type="transmembrane region" description="Helical" evidence="6">
    <location>
        <begin position="90"/>
        <end position="107"/>
    </location>
</feature>
<evidence type="ECO:0000256" key="2">
    <source>
        <dbReference type="ARBA" id="ARBA00022475"/>
    </source>
</evidence>
<feature type="transmembrane region" description="Helical" evidence="6">
    <location>
        <begin position="206"/>
        <end position="224"/>
    </location>
</feature>
<evidence type="ECO:0000313" key="8">
    <source>
        <dbReference type="Proteomes" id="UP000555552"/>
    </source>
</evidence>
<protein>
    <submittedName>
        <fullName evidence="7">ABC transporter permease</fullName>
    </submittedName>
</protein>
<dbReference type="CDD" id="cd06580">
    <property type="entry name" value="TM_PBP1_transp_TpRbsC_like"/>
    <property type="match status" value="1"/>
</dbReference>
<evidence type="ECO:0000256" key="4">
    <source>
        <dbReference type="ARBA" id="ARBA00022989"/>
    </source>
</evidence>
<evidence type="ECO:0000256" key="1">
    <source>
        <dbReference type="ARBA" id="ARBA00004651"/>
    </source>
</evidence>
<organism evidence="7 8">
    <name type="scientific">Pseudokineococcus marinus</name>
    <dbReference type="NCBI Taxonomy" id="351215"/>
    <lineage>
        <taxon>Bacteria</taxon>
        <taxon>Bacillati</taxon>
        <taxon>Actinomycetota</taxon>
        <taxon>Actinomycetes</taxon>
        <taxon>Kineosporiales</taxon>
        <taxon>Kineosporiaceae</taxon>
        <taxon>Pseudokineococcus</taxon>
    </lineage>
</organism>
<dbReference type="PANTHER" id="PTHR47089:SF1">
    <property type="entry name" value="GUANOSINE ABC TRANSPORTER PERMEASE PROTEIN NUPP"/>
    <property type="match status" value="1"/>
</dbReference>
<feature type="transmembrane region" description="Helical" evidence="6">
    <location>
        <begin position="143"/>
        <end position="162"/>
    </location>
</feature>
<dbReference type="PANTHER" id="PTHR47089">
    <property type="entry name" value="ABC TRANSPORTER, PERMEASE PROTEIN"/>
    <property type="match status" value="1"/>
</dbReference>
<evidence type="ECO:0000256" key="5">
    <source>
        <dbReference type="ARBA" id="ARBA00023136"/>
    </source>
</evidence>